<reference evidence="4" key="1">
    <citation type="submission" date="2023-03" db="EMBL/GenBank/DDBJ databases">
        <title>Massive genome expansion in bonnet fungi (Mycena s.s.) driven by repeated elements and novel gene families across ecological guilds.</title>
        <authorList>
            <consortium name="Lawrence Berkeley National Laboratory"/>
            <person name="Harder C.B."/>
            <person name="Miyauchi S."/>
            <person name="Viragh M."/>
            <person name="Kuo A."/>
            <person name="Thoen E."/>
            <person name="Andreopoulos B."/>
            <person name="Lu D."/>
            <person name="Skrede I."/>
            <person name="Drula E."/>
            <person name="Henrissat B."/>
            <person name="Morin E."/>
            <person name="Kohler A."/>
            <person name="Barry K."/>
            <person name="LaButti K."/>
            <person name="Morin E."/>
            <person name="Salamov A."/>
            <person name="Lipzen A."/>
            <person name="Mereny Z."/>
            <person name="Hegedus B."/>
            <person name="Baldrian P."/>
            <person name="Stursova M."/>
            <person name="Weitz H."/>
            <person name="Taylor A."/>
            <person name="Grigoriev I.V."/>
            <person name="Nagy L.G."/>
            <person name="Martin F."/>
            <person name="Kauserud H."/>
        </authorList>
    </citation>
    <scope>NUCLEOTIDE SEQUENCE</scope>
    <source>
        <strain evidence="4">CBHHK067</strain>
    </source>
</reference>
<dbReference type="InterPro" id="IPR050863">
    <property type="entry name" value="CenT-Element_Derived"/>
</dbReference>
<keyword evidence="1" id="KW-0238">DNA-binding</keyword>
<evidence type="ECO:0000259" key="3">
    <source>
        <dbReference type="PROSITE" id="PS51253"/>
    </source>
</evidence>
<feature type="region of interest" description="Disordered" evidence="2">
    <location>
        <begin position="310"/>
        <end position="341"/>
    </location>
</feature>
<gene>
    <name evidence="4" type="ORF">B0H17DRAFT_943909</name>
</gene>
<dbReference type="PANTHER" id="PTHR19303:SF73">
    <property type="entry name" value="PROTEIN PDC2"/>
    <property type="match status" value="1"/>
</dbReference>
<proteinExistence type="predicted"/>
<dbReference type="InterPro" id="IPR009057">
    <property type="entry name" value="Homeodomain-like_sf"/>
</dbReference>
<feature type="compositionally biased region" description="Polar residues" evidence="2">
    <location>
        <begin position="310"/>
        <end position="323"/>
    </location>
</feature>
<sequence>ITDADAAWLDNDANQVDEDAVIDKLENTSDYERGLSHLDSKEKGLVVKLKELAGDIGEKLGTSAKRKRPQERKEFVRTGKKAATTTAAVFTKKEYTTLAQRIEILDWHHNQAKPSQSKTAKHFAPFIPTYASSNRMGYLTHWILPVSSSTAAWEARGNTKRVKQVEQPEVDDMLELWIAKAMRDRVHLTGEIIREKGRCFADLAGVPEDERLALNDGWLASLKKQCGLKELKCHGEADSANPVDITADRKHIQELIFHEGYALYVIFNMDETGLFWVSVVFSSLNAGSDSLAGCLRTAGLWTDRCPVSRASRNASCTPSQQMRTDPRNYPRSSLVKPNVPVHSTKNTDPNWAFCIATTPLHG</sequence>
<evidence type="ECO:0000313" key="5">
    <source>
        <dbReference type="Proteomes" id="UP001221757"/>
    </source>
</evidence>
<comment type="caution">
    <text evidence="4">The sequence shown here is derived from an EMBL/GenBank/DDBJ whole genome shotgun (WGS) entry which is preliminary data.</text>
</comment>
<name>A0AAD7D5C2_MYCRO</name>
<feature type="non-terminal residue" evidence="4">
    <location>
        <position position="362"/>
    </location>
</feature>
<evidence type="ECO:0000256" key="1">
    <source>
        <dbReference type="ARBA" id="ARBA00023125"/>
    </source>
</evidence>
<dbReference type="GO" id="GO:0003677">
    <property type="term" value="F:DNA binding"/>
    <property type="evidence" value="ECO:0007669"/>
    <property type="project" value="UniProtKB-KW"/>
</dbReference>
<accession>A0AAD7D5C2</accession>
<dbReference type="PANTHER" id="PTHR19303">
    <property type="entry name" value="TRANSPOSON"/>
    <property type="match status" value="1"/>
</dbReference>
<dbReference type="AlphaFoldDB" id="A0AAD7D5C2"/>
<dbReference type="Proteomes" id="UP001221757">
    <property type="component" value="Unassembled WGS sequence"/>
</dbReference>
<dbReference type="Gene3D" id="1.10.10.60">
    <property type="entry name" value="Homeodomain-like"/>
    <property type="match status" value="1"/>
</dbReference>
<evidence type="ECO:0000256" key="2">
    <source>
        <dbReference type="SAM" id="MobiDB-lite"/>
    </source>
</evidence>
<protein>
    <recommendedName>
        <fullName evidence="3">HTH CENPB-type domain-containing protein</fullName>
    </recommendedName>
</protein>
<dbReference type="GO" id="GO:0005634">
    <property type="term" value="C:nucleus"/>
    <property type="evidence" value="ECO:0007669"/>
    <property type="project" value="TreeGrafter"/>
</dbReference>
<dbReference type="SUPFAM" id="SSF46689">
    <property type="entry name" value="Homeodomain-like"/>
    <property type="match status" value="1"/>
</dbReference>
<keyword evidence="5" id="KW-1185">Reference proteome</keyword>
<feature type="domain" description="HTH CENPB-type" evidence="3">
    <location>
        <begin position="158"/>
        <end position="232"/>
    </location>
</feature>
<organism evidence="4 5">
    <name type="scientific">Mycena rosella</name>
    <name type="common">Pink bonnet</name>
    <name type="synonym">Agaricus rosellus</name>
    <dbReference type="NCBI Taxonomy" id="1033263"/>
    <lineage>
        <taxon>Eukaryota</taxon>
        <taxon>Fungi</taxon>
        <taxon>Dikarya</taxon>
        <taxon>Basidiomycota</taxon>
        <taxon>Agaricomycotina</taxon>
        <taxon>Agaricomycetes</taxon>
        <taxon>Agaricomycetidae</taxon>
        <taxon>Agaricales</taxon>
        <taxon>Marasmiineae</taxon>
        <taxon>Mycenaceae</taxon>
        <taxon>Mycena</taxon>
    </lineage>
</organism>
<dbReference type="EMBL" id="JARKIE010000129">
    <property type="protein sequence ID" value="KAJ7679679.1"/>
    <property type="molecule type" value="Genomic_DNA"/>
</dbReference>
<evidence type="ECO:0000313" key="4">
    <source>
        <dbReference type="EMBL" id="KAJ7679679.1"/>
    </source>
</evidence>
<dbReference type="PROSITE" id="PS51253">
    <property type="entry name" value="HTH_CENPB"/>
    <property type="match status" value="1"/>
</dbReference>
<dbReference type="InterPro" id="IPR006600">
    <property type="entry name" value="HTH_CenpB_DNA-bd_dom"/>
</dbReference>